<dbReference type="Proteomes" id="UP001055420">
    <property type="component" value="Chromosome"/>
</dbReference>
<accession>A0ABY4XIP6</accession>
<reference evidence="1" key="1">
    <citation type="submission" date="2022-06" db="EMBL/GenBank/DDBJ databases">
        <title>Novel species in genus Dyadobacter.</title>
        <authorList>
            <person name="Ma C."/>
        </authorList>
    </citation>
    <scope>NUCLEOTIDE SEQUENCE</scope>
    <source>
        <strain evidence="1">CY22</strain>
    </source>
</reference>
<dbReference type="EMBL" id="CP098805">
    <property type="protein sequence ID" value="USJ30267.1"/>
    <property type="molecule type" value="Genomic_DNA"/>
</dbReference>
<sequence length="422" mass="49103">MSTMIRTAELAEINKHFNLQLKLIHVDFPRESAWLCYLRKIEKALFAYHFNIITQTIKYQNEEKWKGLLIRKLLWILSLLHITKTALCALRRVIITLTSLSIRLKPLLAYHFKGVISSSPLDLRENQVVNFLGRHHVKSLAMIISWDNLTSKGLINADHNCTLVWNDFMKNEFLHFYSIFKLKRPKVVATGIPRFDCYFQHRSEAYYERARRLFNVKSGKFIILIATSANRHFPNQLEIIEDVLQFARGENNVHVIMRCHPGDDANAYAHIAREQFVTLWHPKNLPATNHELFYNWFPELDFLHSLAQMLRICDVCVQFASTMKLDAAACKKPVISIAYDGKMPLPYHQSVQRLYDYAHQVPLNALQIDKVVTNRQQLYNALKTSLQDIGHQEKLAAIAPFTHFTESESVNFTAKIIAEWLD</sequence>
<keyword evidence="2" id="KW-1185">Reference proteome</keyword>
<protein>
    <submittedName>
        <fullName evidence="1">CDP-glycerol glycerophosphotransferase family protein</fullName>
    </submittedName>
</protein>
<evidence type="ECO:0000313" key="2">
    <source>
        <dbReference type="Proteomes" id="UP001055420"/>
    </source>
</evidence>
<dbReference type="InterPro" id="IPR043148">
    <property type="entry name" value="TagF_C"/>
</dbReference>
<evidence type="ECO:0000313" key="1">
    <source>
        <dbReference type="EMBL" id="USJ30267.1"/>
    </source>
</evidence>
<dbReference type="RefSeq" id="WP_235166112.1">
    <property type="nucleotide sequence ID" value="NZ_CP098805.1"/>
</dbReference>
<dbReference type="InterPro" id="IPR007554">
    <property type="entry name" value="Glycerophosphate_synth"/>
</dbReference>
<proteinExistence type="predicted"/>
<name>A0ABY4XIP6_9BACT</name>
<dbReference type="Gene3D" id="3.40.50.12580">
    <property type="match status" value="1"/>
</dbReference>
<organism evidence="1 2">
    <name type="scientific">Dyadobacter chenhuakuii</name>
    <dbReference type="NCBI Taxonomy" id="2909339"/>
    <lineage>
        <taxon>Bacteria</taxon>
        <taxon>Pseudomonadati</taxon>
        <taxon>Bacteroidota</taxon>
        <taxon>Cytophagia</taxon>
        <taxon>Cytophagales</taxon>
        <taxon>Spirosomataceae</taxon>
        <taxon>Dyadobacter</taxon>
    </lineage>
</organism>
<dbReference type="SUPFAM" id="SSF53756">
    <property type="entry name" value="UDP-Glycosyltransferase/glycogen phosphorylase"/>
    <property type="match status" value="1"/>
</dbReference>
<gene>
    <name evidence="1" type="ORF">NFI80_20680</name>
</gene>
<dbReference type="Pfam" id="PF04464">
    <property type="entry name" value="Glyphos_transf"/>
    <property type="match status" value="1"/>
</dbReference>